<evidence type="ECO:0000259" key="1">
    <source>
        <dbReference type="Pfam" id="PF06985"/>
    </source>
</evidence>
<dbReference type="PANTHER" id="PTHR33112">
    <property type="entry name" value="DOMAIN PROTEIN, PUTATIVE-RELATED"/>
    <property type="match status" value="1"/>
</dbReference>
<organism evidence="2 3">
    <name type="scientific">Ophiobolus disseminans</name>
    <dbReference type="NCBI Taxonomy" id="1469910"/>
    <lineage>
        <taxon>Eukaryota</taxon>
        <taxon>Fungi</taxon>
        <taxon>Dikarya</taxon>
        <taxon>Ascomycota</taxon>
        <taxon>Pezizomycotina</taxon>
        <taxon>Dothideomycetes</taxon>
        <taxon>Pleosporomycetidae</taxon>
        <taxon>Pleosporales</taxon>
        <taxon>Pleosporineae</taxon>
        <taxon>Phaeosphaeriaceae</taxon>
        <taxon>Ophiobolus</taxon>
    </lineage>
</organism>
<dbReference type="Proteomes" id="UP000799424">
    <property type="component" value="Unassembled WGS sequence"/>
</dbReference>
<protein>
    <recommendedName>
        <fullName evidence="1">Heterokaryon incompatibility domain-containing protein</fullName>
    </recommendedName>
</protein>
<evidence type="ECO:0000313" key="3">
    <source>
        <dbReference type="Proteomes" id="UP000799424"/>
    </source>
</evidence>
<gene>
    <name evidence="2" type="ORF">CC86DRAFT_189210</name>
</gene>
<feature type="domain" description="Heterokaryon incompatibility" evidence="1">
    <location>
        <begin position="19"/>
        <end position="123"/>
    </location>
</feature>
<dbReference type="AlphaFoldDB" id="A0A6A7A7Y8"/>
<proteinExistence type="predicted"/>
<keyword evidence="3" id="KW-1185">Reference proteome</keyword>
<dbReference type="OrthoDB" id="5362512at2759"/>
<dbReference type="Pfam" id="PF06985">
    <property type="entry name" value="HET"/>
    <property type="match status" value="1"/>
</dbReference>
<reference evidence="2" key="1">
    <citation type="journal article" date="2020" name="Stud. Mycol.">
        <title>101 Dothideomycetes genomes: a test case for predicting lifestyles and emergence of pathogens.</title>
        <authorList>
            <person name="Haridas S."/>
            <person name="Albert R."/>
            <person name="Binder M."/>
            <person name="Bloem J."/>
            <person name="Labutti K."/>
            <person name="Salamov A."/>
            <person name="Andreopoulos B."/>
            <person name="Baker S."/>
            <person name="Barry K."/>
            <person name="Bills G."/>
            <person name="Bluhm B."/>
            <person name="Cannon C."/>
            <person name="Castanera R."/>
            <person name="Culley D."/>
            <person name="Daum C."/>
            <person name="Ezra D."/>
            <person name="Gonzalez J."/>
            <person name="Henrissat B."/>
            <person name="Kuo A."/>
            <person name="Liang C."/>
            <person name="Lipzen A."/>
            <person name="Lutzoni F."/>
            <person name="Magnuson J."/>
            <person name="Mondo S."/>
            <person name="Nolan M."/>
            <person name="Ohm R."/>
            <person name="Pangilinan J."/>
            <person name="Park H.-J."/>
            <person name="Ramirez L."/>
            <person name="Alfaro M."/>
            <person name="Sun H."/>
            <person name="Tritt A."/>
            <person name="Yoshinaga Y."/>
            <person name="Zwiers L.-H."/>
            <person name="Turgeon B."/>
            <person name="Goodwin S."/>
            <person name="Spatafora J."/>
            <person name="Crous P."/>
            <person name="Grigoriev I."/>
        </authorList>
    </citation>
    <scope>NUCLEOTIDE SEQUENCE</scope>
    <source>
        <strain evidence="2">CBS 113818</strain>
    </source>
</reference>
<dbReference type="PANTHER" id="PTHR33112:SF9">
    <property type="entry name" value="HETEROKARYON INCOMPATIBILITY DOMAIN-CONTAINING PROTEIN"/>
    <property type="match status" value="1"/>
</dbReference>
<dbReference type="InterPro" id="IPR010730">
    <property type="entry name" value="HET"/>
</dbReference>
<dbReference type="EMBL" id="MU006221">
    <property type="protein sequence ID" value="KAF2829411.1"/>
    <property type="molecule type" value="Genomic_DNA"/>
</dbReference>
<evidence type="ECO:0000313" key="2">
    <source>
        <dbReference type="EMBL" id="KAF2829411.1"/>
    </source>
</evidence>
<name>A0A6A7A7Y8_9PLEO</name>
<sequence length="238" mass="27010">MKSCGMTFHGPFKTLSPSTSRLGYEYLWIDSLCIIHNDVADWRFEGSRMPDIYSNALLTIAATASSGASGGCFYSNSRFISAEYTYPDADGLFQHVCIRKKMGYAAWIFGRLPLLQRGWALQERLLSPRVVHFAENEVIWECKTSTDCECTMVHHEDHVKGLSDFTQTLSVQESVLGELWHTIVEDYARRCLSYEMDIFPALQGIAKQFHLQTRSAYLAGVWESNIILECYGAAQKFT</sequence>
<accession>A0A6A7A7Y8</accession>